<reference evidence="2" key="1">
    <citation type="submission" date="2018-05" db="EMBL/GenBank/DDBJ databases">
        <authorList>
            <person name="Lanie J.A."/>
            <person name="Ng W.-L."/>
            <person name="Kazmierczak K.M."/>
            <person name="Andrzejewski T.M."/>
            <person name="Davidsen T.M."/>
            <person name="Wayne K.J."/>
            <person name="Tettelin H."/>
            <person name="Glass J.I."/>
            <person name="Rusch D."/>
            <person name="Podicherti R."/>
            <person name="Tsui H.-C.T."/>
            <person name="Winkler M.E."/>
        </authorList>
    </citation>
    <scope>NUCLEOTIDE SEQUENCE</scope>
</reference>
<dbReference type="GO" id="GO:0005524">
    <property type="term" value="F:ATP binding"/>
    <property type="evidence" value="ECO:0007669"/>
    <property type="project" value="InterPro"/>
</dbReference>
<gene>
    <name evidence="2" type="ORF">METZ01_LOCUS426069</name>
</gene>
<dbReference type="PANTHER" id="PTHR43326">
    <property type="entry name" value="METHIONYL-TRNA SYNTHETASE"/>
    <property type="match status" value="1"/>
</dbReference>
<feature type="domain" description="Methionyl-tRNA synthetase anticodon-binding" evidence="1">
    <location>
        <begin position="51"/>
        <end position="183"/>
    </location>
</feature>
<dbReference type="InterPro" id="IPR023457">
    <property type="entry name" value="Met-tRNA_synth_2"/>
</dbReference>
<dbReference type="InterPro" id="IPR009080">
    <property type="entry name" value="tRNAsynth_Ia_anticodon-bd"/>
</dbReference>
<evidence type="ECO:0000313" key="2">
    <source>
        <dbReference type="EMBL" id="SVD73215.1"/>
    </source>
</evidence>
<accession>A0A382XRD8</accession>
<organism evidence="2">
    <name type="scientific">marine metagenome</name>
    <dbReference type="NCBI Taxonomy" id="408172"/>
    <lineage>
        <taxon>unclassified sequences</taxon>
        <taxon>metagenomes</taxon>
        <taxon>ecological metagenomes</taxon>
    </lineage>
</organism>
<protein>
    <recommendedName>
        <fullName evidence="1">Methionyl-tRNA synthetase anticodon-binding domain-containing protein</fullName>
    </recommendedName>
</protein>
<dbReference type="EMBL" id="UINC01169597">
    <property type="protein sequence ID" value="SVD73215.1"/>
    <property type="molecule type" value="Genomic_DNA"/>
</dbReference>
<dbReference type="CDD" id="cd07957">
    <property type="entry name" value="Anticodon_Ia_Met"/>
    <property type="match status" value="1"/>
</dbReference>
<proteinExistence type="predicted"/>
<name>A0A382XRD8_9ZZZZ</name>
<dbReference type="GO" id="GO:0004825">
    <property type="term" value="F:methionine-tRNA ligase activity"/>
    <property type="evidence" value="ECO:0007669"/>
    <property type="project" value="InterPro"/>
</dbReference>
<dbReference type="Gene3D" id="1.10.730.10">
    <property type="entry name" value="Isoleucyl-tRNA Synthetase, Domain 1"/>
    <property type="match status" value="1"/>
</dbReference>
<dbReference type="GO" id="GO:0006431">
    <property type="term" value="P:methionyl-tRNA aminoacylation"/>
    <property type="evidence" value="ECO:0007669"/>
    <property type="project" value="TreeGrafter"/>
</dbReference>
<dbReference type="AlphaFoldDB" id="A0A382XRD8"/>
<dbReference type="PANTHER" id="PTHR43326:SF1">
    <property type="entry name" value="METHIONINE--TRNA LIGASE, MITOCHONDRIAL"/>
    <property type="match status" value="1"/>
</dbReference>
<dbReference type="InterPro" id="IPR041872">
    <property type="entry name" value="Anticodon_Met"/>
</dbReference>
<evidence type="ECO:0000259" key="1">
    <source>
        <dbReference type="Pfam" id="PF19303"/>
    </source>
</evidence>
<dbReference type="SUPFAM" id="SSF47323">
    <property type="entry name" value="Anticodon-binding domain of a subclass of class I aminoacyl-tRNA synthetases"/>
    <property type="match status" value="1"/>
</dbReference>
<dbReference type="Pfam" id="PF19303">
    <property type="entry name" value="Anticodon_3"/>
    <property type="match status" value="1"/>
</dbReference>
<sequence>MKEVSHGRDGSISLKSLENCINSDLANNYGNLCQRVFSFIKNNCNNKVSRSKKKSDSDNKLIKETHTLTKNLRNEMNNQNLNNYIKSVINISFLTNKYINDEEPWKLKKINIKKMNNILHLSLEQIAKISILLNPIIPNSSTKVLDSLNINPKLRNLSFLDGNKILDDVIKIKELNILFKKIT</sequence>